<protein>
    <submittedName>
        <fullName evidence="1">Uncharacterized protein</fullName>
    </submittedName>
</protein>
<dbReference type="Proteomes" id="UP000319852">
    <property type="component" value="Chromosome"/>
</dbReference>
<reference evidence="1 2" key="1">
    <citation type="submission" date="2019-02" db="EMBL/GenBank/DDBJ databases">
        <title>Deep-cultivation of Planctomycetes and their phenomic and genomic characterization uncovers novel biology.</title>
        <authorList>
            <person name="Wiegand S."/>
            <person name="Jogler M."/>
            <person name="Boedeker C."/>
            <person name="Pinto D."/>
            <person name="Vollmers J."/>
            <person name="Rivas-Marin E."/>
            <person name="Kohn T."/>
            <person name="Peeters S.H."/>
            <person name="Heuer A."/>
            <person name="Rast P."/>
            <person name="Oberbeckmann S."/>
            <person name="Bunk B."/>
            <person name="Jeske O."/>
            <person name="Meyerdierks A."/>
            <person name="Storesund J.E."/>
            <person name="Kallscheuer N."/>
            <person name="Luecker S."/>
            <person name="Lage O.M."/>
            <person name="Pohl T."/>
            <person name="Merkel B.J."/>
            <person name="Hornburger P."/>
            <person name="Mueller R.-W."/>
            <person name="Bruemmer F."/>
            <person name="Labrenz M."/>
            <person name="Spormann A.M."/>
            <person name="Op den Camp H."/>
            <person name="Overmann J."/>
            <person name="Amann R."/>
            <person name="Jetten M.S.M."/>
            <person name="Mascher T."/>
            <person name="Medema M.H."/>
            <person name="Devos D.P."/>
            <person name="Kaster A.-K."/>
            <person name="Ovreas L."/>
            <person name="Rohde M."/>
            <person name="Galperin M.Y."/>
            <person name="Jogler C."/>
        </authorList>
    </citation>
    <scope>NUCLEOTIDE SEQUENCE [LARGE SCALE GENOMIC DNA]</scope>
    <source>
        <strain evidence="1 2">HG15A2</strain>
    </source>
</reference>
<evidence type="ECO:0000313" key="2">
    <source>
        <dbReference type="Proteomes" id="UP000319852"/>
    </source>
</evidence>
<name>A0A517MUZ1_9BACT</name>
<dbReference type="AlphaFoldDB" id="A0A517MUZ1"/>
<organism evidence="1 2">
    <name type="scientific">Adhaeretor mobilis</name>
    <dbReference type="NCBI Taxonomy" id="1930276"/>
    <lineage>
        <taxon>Bacteria</taxon>
        <taxon>Pseudomonadati</taxon>
        <taxon>Planctomycetota</taxon>
        <taxon>Planctomycetia</taxon>
        <taxon>Pirellulales</taxon>
        <taxon>Lacipirellulaceae</taxon>
        <taxon>Adhaeretor</taxon>
    </lineage>
</organism>
<sequence>MPCYLFTYHAHGSWLPDHPRGFVKRGKGYLPSDPQLAEKYRGNMKESTVVLKSPEQRLVISAVLEAVKHINCQLHYVATDQTHIHALVSWSDNTA</sequence>
<accession>A0A517MUZ1</accession>
<keyword evidence="2" id="KW-1185">Reference proteome</keyword>
<dbReference type="OrthoDB" id="280734at2"/>
<proteinExistence type="predicted"/>
<dbReference type="RefSeq" id="WP_145059928.1">
    <property type="nucleotide sequence ID" value="NZ_CP036263.1"/>
</dbReference>
<dbReference type="EMBL" id="CP036263">
    <property type="protein sequence ID" value="QDS98701.1"/>
    <property type="molecule type" value="Genomic_DNA"/>
</dbReference>
<gene>
    <name evidence="1" type="ORF">HG15A2_19830</name>
</gene>
<dbReference type="KEGG" id="amob:HG15A2_19830"/>
<evidence type="ECO:0000313" key="1">
    <source>
        <dbReference type="EMBL" id="QDS98701.1"/>
    </source>
</evidence>